<evidence type="ECO:0000313" key="4">
    <source>
        <dbReference type="EMBL" id="MFC6996339.1"/>
    </source>
</evidence>
<dbReference type="InterPro" id="IPR014395">
    <property type="entry name" value="Pen/GL7ACA/AHL_acylase"/>
</dbReference>
<dbReference type="EMBL" id="JBHSYQ010000003">
    <property type="protein sequence ID" value="MFC6996339.1"/>
    <property type="molecule type" value="Genomic_DNA"/>
</dbReference>
<dbReference type="PIRSF" id="PIRSF001227">
    <property type="entry name" value="Pen_acylase"/>
    <property type="match status" value="1"/>
</dbReference>
<keyword evidence="3" id="KW-0865">Zymogen</keyword>
<dbReference type="Pfam" id="PF01804">
    <property type="entry name" value="Penicil_amidase"/>
    <property type="match status" value="1"/>
</dbReference>
<dbReference type="InterPro" id="IPR043146">
    <property type="entry name" value="Penicillin_amidase_N_B-knob"/>
</dbReference>
<dbReference type="InterPro" id="IPR002692">
    <property type="entry name" value="S45"/>
</dbReference>
<protein>
    <submittedName>
        <fullName evidence="4">Penicillin acylase family protein</fullName>
    </submittedName>
</protein>
<keyword evidence="2" id="KW-0378">Hydrolase</keyword>
<dbReference type="InterPro" id="IPR043147">
    <property type="entry name" value="Penicillin_amidase_A-knob"/>
</dbReference>
<gene>
    <name evidence="4" type="ORF">ACFQHR_01825</name>
</gene>
<evidence type="ECO:0000313" key="5">
    <source>
        <dbReference type="Proteomes" id="UP001596405"/>
    </source>
</evidence>
<evidence type="ECO:0000256" key="2">
    <source>
        <dbReference type="ARBA" id="ARBA00022801"/>
    </source>
</evidence>
<organism evidence="4 5">
    <name type="scientific">Rufibacter roseus</name>
    <dbReference type="NCBI Taxonomy" id="1567108"/>
    <lineage>
        <taxon>Bacteria</taxon>
        <taxon>Pseudomonadati</taxon>
        <taxon>Bacteroidota</taxon>
        <taxon>Cytophagia</taxon>
        <taxon>Cytophagales</taxon>
        <taxon>Hymenobacteraceae</taxon>
        <taxon>Rufibacter</taxon>
    </lineage>
</organism>
<dbReference type="Gene3D" id="1.10.1400.10">
    <property type="match status" value="1"/>
</dbReference>
<proteinExistence type="inferred from homology"/>
<dbReference type="PANTHER" id="PTHR34218">
    <property type="entry name" value="PEPTIDASE S45 PENICILLIN AMIDASE"/>
    <property type="match status" value="1"/>
</dbReference>
<reference evidence="5" key="1">
    <citation type="journal article" date="2019" name="Int. J. Syst. Evol. Microbiol.">
        <title>The Global Catalogue of Microorganisms (GCM) 10K type strain sequencing project: providing services to taxonomists for standard genome sequencing and annotation.</title>
        <authorList>
            <consortium name="The Broad Institute Genomics Platform"/>
            <consortium name="The Broad Institute Genome Sequencing Center for Infectious Disease"/>
            <person name="Wu L."/>
            <person name="Ma J."/>
        </authorList>
    </citation>
    <scope>NUCLEOTIDE SEQUENCE [LARGE SCALE GENOMIC DNA]</scope>
    <source>
        <strain evidence="5">CGMCC 4.7393</strain>
    </source>
</reference>
<dbReference type="PANTHER" id="PTHR34218:SF4">
    <property type="entry name" value="ACYL-HOMOSERINE LACTONE ACYLASE QUIP"/>
    <property type="match status" value="1"/>
</dbReference>
<evidence type="ECO:0000256" key="3">
    <source>
        <dbReference type="ARBA" id="ARBA00023145"/>
    </source>
</evidence>
<keyword evidence="5" id="KW-1185">Reference proteome</keyword>
<dbReference type="RefSeq" id="WP_066620449.1">
    <property type="nucleotide sequence ID" value="NZ_JBHSYQ010000003.1"/>
</dbReference>
<dbReference type="Gene3D" id="2.30.120.10">
    <property type="match status" value="1"/>
</dbReference>
<accession>A0ABW2DIY8</accession>
<dbReference type="Gene3D" id="3.60.20.10">
    <property type="entry name" value="Glutamine Phosphoribosylpyrophosphate, subunit 1, domain 1"/>
    <property type="match status" value="1"/>
</dbReference>
<evidence type="ECO:0000256" key="1">
    <source>
        <dbReference type="ARBA" id="ARBA00006586"/>
    </source>
</evidence>
<dbReference type="CDD" id="cd03747">
    <property type="entry name" value="Ntn_PGA_like"/>
    <property type="match status" value="1"/>
</dbReference>
<dbReference type="InterPro" id="IPR029055">
    <property type="entry name" value="Ntn_hydrolases_N"/>
</dbReference>
<dbReference type="SUPFAM" id="SSF56235">
    <property type="entry name" value="N-terminal nucleophile aminohydrolases (Ntn hydrolases)"/>
    <property type="match status" value="1"/>
</dbReference>
<dbReference type="Proteomes" id="UP001596405">
    <property type="component" value="Unassembled WGS sequence"/>
</dbReference>
<comment type="caution">
    <text evidence="4">The sequence shown here is derived from an EMBL/GenBank/DDBJ whole genome shotgun (WGS) entry which is preliminary data.</text>
</comment>
<dbReference type="InterPro" id="IPR023343">
    <property type="entry name" value="Penicillin_amidase_dom1"/>
</dbReference>
<comment type="similarity">
    <text evidence="1">Belongs to the peptidase S45 family.</text>
</comment>
<dbReference type="Gene3D" id="1.10.439.10">
    <property type="entry name" value="Penicillin Amidohydrolase, domain 1"/>
    <property type="match status" value="1"/>
</dbReference>
<sequence length="804" mass="90214">MKWLKAALATVLTLLIIYALNRTFGIVPALGPFLSPYEGFWRNGEQVGDFESEELTLHGLQQPVQVRLDSLRIPHVFAQNDHDLYFAQGYLTAKDRLWQMEFMTHAAAGRLSEVVGDMALEMDRYQRRMGMLESAKASLKKLQANPKSRLAMDAYSAGVNAYISQLSPADYQVEYKLLHYKPEPWSPLKISLLLKMLAMDMTGYSDDLRMTNVLRKYGPEVIKDLFPDYPFREEPIIPEGIKPDFTPLPVPPTPADFMAQALSHALERQKPENLGSNNWAVAGTKTANGYPLLASDPHLGLSLPSIWHAIQLHAPGVNTFGVTIPGAPGVGIGFNEHIAWGMTNVGADVLDWYEITFKDSTFQQYRHNDQWKPVRLVVEEIKVKGGGTVVDTVLYTHHGPIAYLPNETAFRSRNTPVGHALRWTGHDTQNELLALYEINRSQNFPEFRKAITHWAAPAFNFVYADSSNIAIVSNGLFPLKWTGQGKFLLNGANPTHDWQGWVPMDQVPAVLNPDRGFVSSANQTPVSPKDYPYYLGSSFAGYERSARINQRLTSMTQATPDSFRLLQTDTYSFVPKNVLPTLLQLIDQASLTAEQKRVYQTLASWNYHYDANKIAPSVFEEWWQNFAQAVWSDEFPADQFKAPARDRLVQMILQEPTARWFDDVTTPIKETMADLANATFRAVADSAASGEEKEWEWGHAKNSNIRHLAQLPGFGQKLYSGGSANSINALNGSHGPAWRMVVQMGPTVKAWGVYPGGQSGNPGSPFYDNQLEDWQKGNLHQLLFLRSAEDRPEQTGVVWKLKGK</sequence>
<name>A0ABW2DIY8_9BACT</name>